<proteinExistence type="predicted"/>
<organism evidence="1 3">
    <name type="scientific">Candidatus Iainarchaeum sp</name>
    <dbReference type="NCBI Taxonomy" id="3101447"/>
    <lineage>
        <taxon>Archaea</taxon>
        <taxon>Candidatus Iainarchaeota</taxon>
        <taxon>Candidatus Iainarchaeia</taxon>
        <taxon>Candidatus Iainarchaeales</taxon>
        <taxon>Candidatus Iainarchaeaceae</taxon>
        <taxon>Candidatus Iainarchaeum</taxon>
    </lineage>
</organism>
<reference evidence="2" key="2">
    <citation type="submission" date="2021-03" db="EMBL/GenBank/DDBJ databases">
        <authorList>
            <person name="Jaffe A."/>
        </authorList>
    </citation>
    <scope>NUCLEOTIDE SEQUENCE</scope>
    <source>
        <strain evidence="2">RIFCSPHIGHO2_01_FULL_GW2011_AR10_43_9</strain>
    </source>
</reference>
<evidence type="ECO:0000313" key="3">
    <source>
        <dbReference type="Proteomes" id="UP000577419"/>
    </source>
</evidence>
<accession>A0A7J4IUQ7</accession>
<protein>
    <submittedName>
        <fullName evidence="1">Uncharacterized protein</fullName>
    </submittedName>
</protein>
<dbReference type="AlphaFoldDB" id="A0A7J4IUQ7"/>
<evidence type="ECO:0000313" key="1">
    <source>
        <dbReference type="EMBL" id="HIH07955.1"/>
    </source>
</evidence>
<dbReference type="EMBL" id="DUFG01000006">
    <property type="protein sequence ID" value="HIH07955.1"/>
    <property type="molecule type" value="Genomic_DNA"/>
</dbReference>
<evidence type="ECO:0000313" key="2">
    <source>
        <dbReference type="EMBL" id="MBS3059764.1"/>
    </source>
</evidence>
<reference evidence="3" key="1">
    <citation type="journal article" date="2020" name="bioRxiv">
        <title>A rank-normalized archaeal taxonomy based on genome phylogeny resolves widespread incomplete and uneven classifications.</title>
        <authorList>
            <person name="Rinke C."/>
            <person name="Chuvochina M."/>
            <person name="Mussig A.J."/>
            <person name="Chaumeil P.-A."/>
            <person name="Waite D.W."/>
            <person name="Whitman W.B."/>
            <person name="Parks D.H."/>
            <person name="Hugenholtz P."/>
        </authorList>
    </citation>
    <scope>NUCLEOTIDE SEQUENCE [LARGE SCALE GENOMIC DNA]</scope>
</reference>
<dbReference type="EMBL" id="JAGVWF010000077">
    <property type="protein sequence ID" value="MBS3059764.1"/>
    <property type="molecule type" value="Genomic_DNA"/>
</dbReference>
<name>A0A7J4IUQ7_9ARCH</name>
<gene>
    <name evidence="1" type="ORF">HA237_01145</name>
    <name evidence="2" type="ORF">J4224_05075</name>
</gene>
<dbReference type="Proteomes" id="UP000683213">
    <property type="component" value="Unassembled WGS sequence"/>
</dbReference>
<sequence>MFQKTVEREKPYSKTDIAELKKIGREIKEAKKNPEYRRAIDNFIKATT</sequence>
<reference evidence="2" key="3">
    <citation type="submission" date="2021-05" db="EMBL/GenBank/DDBJ databases">
        <title>Protein family content uncovers lineage relationships and bacterial pathway maintenance mechanisms in DPANN archaea.</title>
        <authorList>
            <person name="Castelle C.J."/>
            <person name="Meheust R."/>
            <person name="Jaffe A.L."/>
            <person name="Seitz K."/>
            <person name="Gong X."/>
            <person name="Baker B.J."/>
            <person name="Banfield J.F."/>
        </authorList>
    </citation>
    <scope>NUCLEOTIDE SEQUENCE</scope>
    <source>
        <strain evidence="2">RIFCSPHIGHO2_01_FULL_GW2011_AR10_43_9</strain>
    </source>
</reference>
<comment type="caution">
    <text evidence="1">The sequence shown here is derived from an EMBL/GenBank/DDBJ whole genome shotgun (WGS) entry which is preliminary data.</text>
</comment>
<dbReference type="Proteomes" id="UP000577419">
    <property type="component" value="Unassembled WGS sequence"/>
</dbReference>